<protein>
    <submittedName>
        <fullName evidence="2">Uncharacterized protein</fullName>
    </submittedName>
</protein>
<accession>A0A1F6M644</accession>
<dbReference type="STRING" id="1798676.A3B90_02095"/>
<comment type="caution">
    <text evidence="2">The sequence shown here is derived from an EMBL/GenBank/DDBJ whole genome shotgun (WGS) entry which is preliminary data.</text>
</comment>
<name>A0A1F6M644_9BACT</name>
<organism evidence="2 3">
    <name type="scientific">Candidatus Magasanikbacteria bacterium RIFCSPHIGHO2_02_FULL_41_13</name>
    <dbReference type="NCBI Taxonomy" id="1798676"/>
    <lineage>
        <taxon>Bacteria</taxon>
        <taxon>Candidatus Magasanikiibacteriota</taxon>
    </lineage>
</organism>
<keyword evidence="1" id="KW-0812">Transmembrane</keyword>
<gene>
    <name evidence="2" type="ORF">A3B90_02095</name>
</gene>
<sequence>MNEVFLKRDTYNNEVIFDGKNIYFAHGRETSSLAALLIFASLVSFAFILSFFQYLAKKINFLSADFQFYISLFLSFVFCLGISILIYKKFTAHVKVPPTEREDVIIVDTESKKVTIREKNKVVDSYTFGKDDYFWYPRPSHSKNITTYRLVFVHNNTQYASVASGSVGQVTDLRNHLSTFGFPIRDDNAPGA</sequence>
<feature type="transmembrane region" description="Helical" evidence="1">
    <location>
        <begin position="33"/>
        <end position="56"/>
    </location>
</feature>
<keyword evidence="1" id="KW-0472">Membrane</keyword>
<dbReference type="EMBL" id="MFPX01000009">
    <property type="protein sequence ID" value="OGH67018.1"/>
    <property type="molecule type" value="Genomic_DNA"/>
</dbReference>
<evidence type="ECO:0000313" key="2">
    <source>
        <dbReference type="EMBL" id="OGH67018.1"/>
    </source>
</evidence>
<keyword evidence="1" id="KW-1133">Transmembrane helix</keyword>
<reference evidence="2 3" key="1">
    <citation type="journal article" date="2016" name="Nat. Commun.">
        <title>Thousands of microbial genomes shed light on interconnected biogeochemical processes in an aquifer system.</title>
        <authorList>
            <person name="Anantharaman K."/>
            <person name="Brown C.T."/>
            <person name="Hug L.A."/>
            <person name="Sharon I."/>
            <person name="Castelle C.J."/>
            <person name="Probst A.J."/>
            <person name="Thomas B.C."/>
            <person name="Singh A."/>
            <person name="Wilkins M.J."/>
            <person name="Karaoz U."/>
            <person name="Brodie E.L."/>
            <person name="Williams K.H."/>
            <person name="Hubbard S.S."/>
            <person name="Banfield J.F."/>
        </authorList>
    </citation>
    <scope>NUCLEOTIDE SEQUENCE [LARGE SCALE GENOMIC DNA]</scope>
</reference>
<dbReference type="Proteomes" id="UP000178742">
    <property type="component" value="Unassembled WGS sequence"/>
</dbReference>
<evidence type="ECO:0000313" key="3">
    <source>
        <dbReference type="Proteomes" id="UP000178742"/>
    </source>
</evidence>
<proteinExistence type="predicted"/>
<evidence type="ECO:0000256" key="1">
    <source>
        <dbReference type="SAM" id="Phobius"/>
    </source>
</evidence>
<dbReference type="AlphaFoldDB" id="A0A1F6M644"/>
<feature type="transmembrane region" description="Helical" evidence="1">
    <location>
        <begin position="68"/>
        <end position="87"/>
    </location>
</feature>